<proteinExistence type="predicted"/>
<dbReference type="Proteomes" id="UP000789901">
    <property type="component" value="Unassembled WGS sequence"/>
</dbReference>
<reference evidence="1 2" key="1">
    <citation type="submission" date="2021-06" db="EMBL/GenBank/DDBJ databases">
        <authorList>
            <person name="Kallberg Y."/>
            <person name="Tangrot J."/>
            <person name="Rosling A."/>
        </authorList>
    </citation>
    <scope>NUCLEOTIDE SEQUENCE [LARGE SCALE GENOMIC DNA]</scope>
    <source>
        <strain evidence="1 2">120-4 pot B 10/14</strain>
    </source>
</reference>
<accession>A0ABN7XFE4</accession>
<feature type="non-terminal residue" evidence="1">
    <location>
        <position position="41"/>
    </location>
</feature>
<dbReference type="EMBL" id="CAJVQB010131542">
    <property type="protein sequence ID" value="CAG8853967.1"/>
    <property type="molecule type" value="Genomic_DNA"/>
</dbReference>
<evidence type="ECO:0000313" key="2">
    <source>
        <dbReference type="Proteomes" id="UP000789901"/>
    </source>
</evidence>
<feature type="non-terminal residue" evidence="1">
    <location>
        <position position="1"/>
    </location>
</feature>
<gene>
    <name evidence="1" type="ORF">GMARGA_LOCUS42788</name>
</gene>
<sequence>PIAKLYLKEENHLITPVPKLNPNDSSNKKSYLKEEKHLITL</sequence>
<evidence type="ECO:0000313" key="1">
    <source>
        <dbReference type="EMBL" id="CAG8853967.1"/>
    </source>
</evidence>
<organism evidence="1 2">
    <name type="scientific">Gigaspora margarita</name>
    <dbReference type="NCBI Taxonomy" id="4874"/>
    <lineage>
        <taxon>Eukaryota</taxon>
        <taxon>Fungi</taxon>
        <taxon>Fungi incertae sedis</taxon>
        <taxon>Mucoromycota</taxon>
        <taxon>Glomeromycotina</taxon>
        <taxon>Glomeromycetes</taxon>
        <taxon>Diversisporales</taxon>
        <taxon>Gigasporaceae</taxon>
        <taxon>Gigaspora</taxon>
    </lineage>
</organism>
<name>A0ABN7XFE4_GIGMA</name>
<protein>
    <submittedName>
        <fullName evidence="1">31568_t:CDS:1</fullName>
    </submittedName>
</protein>
<comment type="caution">
    <text evidence="1">The sequence shown here is derived from an EMBL/GenBank/DDBJ whole genome shotgun (WGS) entry which is preliminary data.</text>
</comment>
<keyword evidence="2" id="KW-1185">Reference proteome</keyword>